<dbReference type="AlphaFoldDB" id="A0A941B2T0"/>
<gene>
    <name evidence="2" type="ORF">J5Y05_23835</name>
</gene>
<evidence type="ECO:0000313" key="2">
    <source>
        <dbReference type="EMBL" id="MBQ0829496.1"/>
    </source>
</evidence>
<keyword evidence="1" id="KW-0175">Coiled coil</keyword>
<reference evidence="2" key="1">
    <citation type="submission" date="2021-04" db="EMBL/GenBank/DDBJ databases">
        <title>Genome seq and assembly of Streptomyces sp. RG38.</title>
        <authorList>
            <person name="Chhetri G."/>
        </authorList>
    </citation>
    <scope>NUCLEOTIDE SEQUENCE</scope>
    <source>
        <strain evidence="2">RG38</strain>
    </source>
</reference>
<name>A0A941B2T0_9ACTN</name>
<comment type="caution">
    <text evidence="2">The sequence shown here is derived from an EMBL/GenBank/DDBJ whole genome shotgun (WGS) entry which is preliminary data.</text>
</comment>
<dbReference type="SUPFAM" id="SSF58113">
    <property type="entry name" value="Apolipoprotein A-I"/>
    <property type="match status" value="1"/>
</dbReference>
<evidence type="ECO:0000313" key="3">
    <source>
        <dbReference type="Proteomes" id="UP000677875"/>
    </source>
</evidence>
<sequence>MRNTPASPHGFVTVRGRGYRPDQADAWTAALSAERDAAWERAARLTVLAREMGAELERLRATVAGLAPQTYDELGEDARDLFRLARREADAVRERARRAADGVRDAARAAAEGVAEEARARAGAVRAEADETARQRLSAARAEADAVRIAARHEVRAGRRELLAALRVTRRKAAALRTGQDERHTARAARAERAAERQAAALDARHAEPADRAGHRLAEAGRALAEAREEVRRGQEEAEARAAALLAEAGARAERIALETERVLCEHGEAWDDVQNQTATVRETLRILTTQGAE</sequence>
<dbReference type="RefSeq" id="WP_210875106.1">
    <property type="nucleotide sequence ID" value="NZ_JAGPNL010000007.1"/>
</dbReference>
<dbReference type="Proteomes" id="UP000677875">
    <property type="component" value="Unassembled WGS sequence"/>
</dbReference>
<evidence type="ECO:0000256" key="1">
    <source>
        <dbReference type="SAM" id="Coils"/>
    </source>
</evidence>
<keyword evidence="3" id="KW-1185">Reference proteome</keyword>
<organism evidence="2 3">
    <name type="scientific">Streptomyces tagetis</name>
    <dbReference type="NCBI Taxonomy" id="2820809"/>
    <lineage>
        <taxon>Bacteria</taxon>
        <taxon>Bacillati</taxon>
        <taxon>Actinomycetota</taxon>
        <taxon>Actinomycetes</taxon>
        <taxon>Kitasatosporales</taxon>
        <taxon>Streptomycetaceae</taxon>
        <taxon>Streptomyces</taxon>
    </lineage>
</organism>
<accession>A0A941B2T0</accession>
<feature type="coiled-coil region" evidence="1">
    <location>
        <begin position="210"/>
        <end position="248"/>
    </location>
</feature>
<dbReference type="EMBL" id="JAGPNL010000007">
    <property type="protein sequence ID" value="MBQ0829496.1"/>
    <property type="molecule type" value="Genomic_DNA"/>
</dbReference>
<protein>
    <submittedName>
        <fullName evidence="2">Cellulose-binding protein</fullName>
    </submittedName>
</protein>
<proteinExistence type="predicted"/>